<feature type="region of interest" description="Disordered" evidence="1">
    <location>
        <begin position="1"/>
        <end position="236"/>
    </location>
</feature>
<feature type="compositionally biased region" description="Low complexity" evidence="1">
    <location>
        <begin position="83"/>
        <end position="94"/>
    </location>
</feature>
<feature type="compositionally biased region" description="Basic and acidic residues" evidence="1">
    <location>
        <begin position="169"/>
        <end position="180"/>
    </location>
</feature>
<dbReference type="PANTHER" id="PTHR21553:SF33">
    <property type="entry name" value="CEP295 N-TERMINAL-LIKE PROTEIN"/>
    <property type="match status" value="1"/>
</dbReference>
<evidence type="ECO:0000256" key="1">
    <source>
        <dbReference type="SAM" id="MobiDB-lite"/>
    </source>
</evidence>
<evidence type="ECO:0000313" key="3">
    <source>
        <dbReference type="Proteomes" id="UP000694429"/>
    </source>
</evidence>
<accession>A0A8C0RBM2</accession>
<dbReference type="Ensembl" id="ENSCAFT00030005937.1">
    <property type="protein sequence ID" value="ENSCAFP00030005251.1"/>
    <property type="gene ID" value="ENSCAFG00030003162.1"/>
</dbReference>
<reference evidence="2" key="2">
    <citation type="submission" date="2025-08" db="UniProtKB">
        <authorList>
            <consortium name="Ensembl"/>
        </authorList>
    </citation>
    <scope>IDENTIFICATION</scope>
</reference>
<feature type="region of interest" description="Disordered" evidence="1">
    <location>
        <begin position="290"/>
        <end position="327"/>
    </location>
</feature>
<evidence type="ECO:0008006" key="4">
    <source>
        <dbReference type="Google" id="ProtNLM"/>
    </source>
</evidence>
<dbReference type="Proteomes" id="UP000694429">
    <property type="component" value="Chromosome 9"/>
</dbReference>
<proteinExistence type="predicted"/>
<sequence>MNADRAARLSPSPDHEAPLLRQKQRLLQVREKGALALQRRPDLQPWKSQQPQCQAEELKAGWQEAPPQQVRGQAREHQPDSDGPAQRGAAQPQRAGERHRAAAREARSRREDLVRPRPQPWRTKPQRKAVGTEKPGAPRAAGLTHRPRCAPEKIKGKRVPSTKTSGGRRPADPRGSRGMDVEELGAAAGELERLQKREKEGGRDGRRQPGQVPAPPGQGPKSSGLDPSPEGRARDLEELWLGGWTCRGASPCRCGDRSRWQRELEFAFQELFNTNQELKRHLSLHLAPGPRVDQSSSAEHGLSQAPQCRGNTPRDRSAAGTGVDVGPRGECAWPVPAEARQTASHASADRFRSRLESHRYHRVARLASRSESKSRSPKAGAFIGGESRLLCSPGSGPAPARLDPLAEGPHRPCPAELVDGGSPTAWWQRPGRWQEPVRPTGSPGLSWEAQPEPEPEPEGQTEQRRACLASLTSYSSQDQKEGECECDTTSPLASGFFDDDQHSQMIHDLQQQIEEQNKLHKQFLEEARKRLQEFQMIR</sequence>
<dbReference type="AlphaFoldDB" id="A0A8C0RBM2"/>
<reference evidence="2" key="1">
    <citation type="submission" date="2019-03" db="EMBL/GenBank/DDBJ databases">
        <authorList>
            <person name="Warren W.C."/>
            <person name="Johnson G.S."/>
        </authorList>
    </citation>
    <scope>NUCLEOTIDE SEQUENCE [LARGE SCALE GENOMIC DNA]</scope>
    <source>
        <strain evidence="2">Basenji</strain>
    </source>
</reference>
<organism evidence="2 3">
    <name type="scientific">Canis lupus familiaris</name>
    <name type="common">Dog</name>
    <name type="synonym">Canis familiaris</name>
    <dbReference type="NCBI Taxonomy" id="9615"/>
    <lineage>
        <taxon>Eukaryota</taxon>
        <taxon>Metazoa</taxon>
        <taxon>Chordata</taxon>
        <taxon>Craniata</taxon>
        <taxon>Vertebrata</taxon>
        <taxon>Euteleostomi</taxon>
        <taxon>Mammalia</taxon>
        <taxon>Eutheria</taxon>
        <taxon>Laurasiatheria</taxon>
        <taxon>Carnivora</taxon>
        <taxon>Caniformia</taxon>
        <taxon>Canidae</taxon>
        <taxon>Canis</taxon>
    </lineage>
</organism>
<feature type="compositionally biased region" description="Basic and acidic residues" evidence="1">
    <location>
        <begin position="190"/>
        <end position="207"/>
    </location>
</feature>
<feature type="compositionally biased region" description="Basic and acidic residues" evidence="1">
    <location>
        <begin position="95"/>
        <end position="115"/>
    </location>
</feature>
<name>A0A8C0RBM2_CANLF</name>
<protein>
    <recommendedName>
        <fullName evidence="4">CEP295 N-terminal like</fullName>
    </recommendedName>
</protein>
<feature type="compositionally biased region" description="Polar residues" evidence="1">
    <location>
        <begin position="293"/>
        <end position="310"/>
    </location>
</feature>
<dbReference type="PANTHER" id="PTHR21553">
    <property type="entry name" value="ALMS1-RELATED"/>
    <property type="match status" value="1"/>
</dbReference>
<evidence type="ECO:0000313" key="2">
    <source>
        <dbReference type="Ensembl" id="ENSCAFP00030005251.1"/>
    </source>
</evidence>
<feature type="region of interest" description="Disordered" evidence="1">
    <location>
        <begin position="427"/>
        <end position="467"/>
    </location>
</feature>